<evidence type="ECO:0000259" key="2">
    <source>
        <dbReference type="PROSITE" id="PS50006"/>
    </source>
</evidence>
<dbReference type="Pfam" id="PF00498">
    <property type="entry name" value="FHA"/>
    <property type="match status" value="2"/>
</dbReference>
<protein>
    <submittedName>
        <fullName evidence="3">FHA domain-containing protein</fullName>
    </submittedName>
</protein>
<organism evidence="3 4">
    <name type="scientific">Ramlibacter pinisoli</name>
    <dbReference type="NCBI Taxonomy" id="2682844"/>
    <lineage>
        <taxon>Bacteria</taxon>
        <taxon>Pseudomonadati</taxon>
        <taxon>Pseudomonadota</taxon>
        <taxon>Betaproteobacteria</taxon>
        <taxon>Burkholderiales</taxon>
        <taxon>Comamonadaceae</taxon>
        <taxon>Ramlibacter</taxon>
    </lineage>
</organism>
<dbReference type="PROSITE" id="PS50006">
    <property type="entry name" value="FHA_DOMAIN"/>
    <property type="match status" value="2"/>
</dbReference>
<dbReference type="InterPro" id="IPR008984">
    <property type="entry name" value="SMAD_FHA_dom_sf"/>
</dbReference>
<feature type="domain" description="FHA" evidence="2">
    <location>
        <begin position="46"/>
        <end position="98"/>
    </location>
</feature>
<dbReference type="Gene3D" id="2.60.200.20">
    <property type="match status" value="2"/>
</dbReference>
<dbReference type="CDD" id="cd00060">
    <property type="entry name" value="FHA"/>
    <property type="match status" value="2"/>
</dbReference>
<proteinExistence type="predicted"/>
<dbReference type="Proteomes" id="UP000469385">
    <property type="component" value="Unassembled WGS sequence"/>
</dbReference>
<comment type="caution">
    <text evidence="3">The sequence shown here is derived from an EMBL/GenBank/DDBJ whole genome shotgun (WGS) entry which is preliminary data.</text>
</comment>
<evidence type="ECO:0000313" key="3">
    <source>
        <dbReference type="EMBL" id="MVQ32011.1"/>
    </source>
</evidence>
<sequence length="837" mass="90411">MPAADSALQREAPPAAPEAPTGSAQDIVLKPLSRPELGDIRVDGVLAVGRAEQPFATFRDDTVVSLSRRHARLFCEAGEVYVADLGSSNGTTVNRAAVGPSPHRLRDGDEICFGGVLSYRVQIGPRTKARPDAFTLTLAPAAEGKGLETLVITRFPFLVSKTEGAFSQQRGEHAAQLSYLSRRHAHIFLKGGRACIEDLGSTNGTFVDGLRLQECAVPLQDGALLAFGGDHFTYRVGVTQAAGLDLPQPRELAEPAEPTRAGQAQPADNRSSAAGGKTTFVAAPTSFLDIFCVENALDESAEGSRPTVPAVAEQAPGRRPRRRAAALWSELASVFQGHDEGGTRRGPWRAVALVAVLAAAGTALYWWDAPDRQLKDLVASGDYAQAALVADRSLEQRPDDAQLKALSIEAALKANVPAWLAKVAARDFDGAGAVTAAMSRLGVRNAELRPLVAELEWLGQLERLVNQRGGPDQPIRIYADEDAIAALIDRWNNDTREHQRALARIASYVPQFGAPYAEALTHVRKLQSEASVHLGVIERLKTTIVAELKRDRPEALDPVLKEVAAKYPGLGGLDSVRQDLNRYLEIRSEARAGRPGRLFALVLKGRFATPPFQERFDALAASGQLPPAEAVRQYEAATRAWKEGQADSSLEGLRQMAAGPWAAAVQREVERRQAVLTRFAALQAARGASGYADQLLAFRLALDPEEDAHFARATQADLDQNKDKVLARAQDTVSRARLAWQDYRGQGGIEASQRSEIAVSGPFRARARLLADANSYSQQALQMHAQLGAAPPEGLATLHAEIKAEMDQQRTALRELRNVLEPDLLKSKLALLGDPER</sequence>
<feature type="domain" description="FHA" evidence="2">
    <location>
        <begin position="180"/>
        <end position="212"/>
    </location>
</feature>
<reference evidence="3 4" key="1">
    <citation type="submission" date="2019-12" db="EMBL/GenBank/DDBJ databases">
        <authorList>
            <person name="Huq M.A."/>
        </authorList>
    </citation>
    <scope>NUCLEOTIDE SEQUENCE [LARGE SCALE GENOMIC DNA]</scope>
    <source>
        <strain evidence="3 4">MAH-25</strain>
    </source>
</reference>
<name>A0A6N8IYC3_9BURK</name>
<dbReference type="SMART" id="SM00240">
    <property type="entry name" value="FHA"/>
    <property type="match status" value="2"/>
</dbReference>
<dbReference type="SUPFAM" id="SSF49879">
    <property type="entry name" value="SMAD/FHA domain"/>
    <property type="match status" value="2"/>
</dbReference>
<evidence type="ECO:0000256" key="1">
    <source>
        <dbReference type="SAM" id="MobiDB-lite"/>
    </source>
</evidence>
<dbReference type="InterPro" id="IPR000253">
    <property type="entry name" value="FHA_dom"/>
</dbReference>
<dbReference type="InterPro" id="IPR050923">
    <property type="entry name" value="Cell_Proc_Reg/RNA_Proc"/>
</dbReference>
<keyword evidence="4" id="KW-1185">Reference proteome</keyword>
<accession>A0A6N8IYC3</accession>
<feature type="region of interest" description="Disordered" evidence="1">
    <location>
        <begin position="1"/>
        <end position="24"/>
    </location>
</feature>
<dbReference type="AlphaFoldDB" id="A0A6N8IYC3"/>
<dbReference type="PANTHER" id="PTHR23308">
    <property type="entry name" value="NUCLEAR INHIBITOR OF PROTEIN PHOSPHATASE-1"/>
    <property type="match status" value="1"/>
</dbReference>
<dbReference type="RefSeq" id="WP_157400005.1">
    <property type="nucleotide sequence ID" value="NZ_WSEL01000009.1"/>
</dbReference>
<dbReference type="EMBL" id="WSEL01000009">
    <property type="protein sequence ID" value="MVQ32011.1"/>
    <property type="molecule type" value="Genomic_DNA"/>
</dbReference>
<evidence type="ECO:0000313" key="4">
    <source>
        <dbReference type="Proteomes" id="UP000469385"/>
    </source>
</evidence>
<gene>
    <name evidence="3" type="ORF">GON04_21305</name>
</gene>
<feature type="region of interest" description="Disordered" evidence="1">
    <location>
        <begin position="254"/>
        <end position="275"/>
    </location>
</feature>